<feature type="binding site" evidence="11">
    <location>
        <position position="121"/>
    </location>
    <ligand>
        <name>NAD(+)</name>
        <dbReference type="ChEBI" id="CHEBI:57540"/>
    </ligand>
</feature>
<name>A0A7C2A899_DESA2</name>
<evidence type="ECO:0000256" key="10">
    <source>
        <dbReference type="PIRSR" id="PIRSR500134-2"/>
    </source>
</evidence>
<evidence type="ECO:0000256" key="4">
    <source>
        <dbReference type="ARBA" id="ARBA00015132"/>
    </source>
</evidence>
<evidence type="ECO:0000256" key="2">
    <source>
        <dbReference type="ARBA" id="ARBA00006601"/>
    </source>
</evidence>
<feature type="binding site" evidence="10">
    <location>
        <position position="210"/>
    </location>
    <ligand>
        <name>substrate</name>
    </ligand>
</feature>
<dbReference type="PANTHER" id="PTHR43750:SF3">
    <property type="entry name" value="UDP-GLUCOSE 6-DEHYDROGENASE TUAD"/>
    <property type="match status" value="1"/>
</dbReference>
<dbReference type="InterPro" id="IPR036291">
    <property type="entry name" value="NAD(P)-bd_dom_sf"/>
</dbReference>
<evidence type="ECO:0000256" key="5">
    <source>
        <dbReference type="ARBA" id="ARBA00023002"/>
    </source>
</evidence>
<evidence type="ECO:0000256" key="8">
    <source>
        <dbReference type="PIRNR" id="PIRNR000124"/>
    </source>
</evidence>
<dbReference type="EC" id="1.1.1.22" evidence="3 8"/>
<dbReference type="InterPro" id="IPR028357">
    <property type="entry name" value="UDPglc_DH_bac"/>
</dbReference>
<evidence type="ECO:0000259" key="12">
    <source>
        <dbReference type="SMART" id="SM00984"/>
    </source>
</evidence>
<dbReference type="SMART" id="SM00984">
    <property type="entry name" value="UDPG_MGDP_dh_C"/>
    <property type="match status" value="1"/>
</dbReference>
<comment type="pathway">
    <text evidence="1">Nucleotide-sugar biosynthesis; UDP-alpha-D-glucuronate biosynthesis; UDP-alpha-D-glucuronate from UDP-alpha-D-glucose: step 1/1.</text>
</comment>
<keyword evidence="5 8" id="KW-0560">Oxidoreductase</keyword>
<sequence length="439" mass="49036">MQLCVIGPGYVGLVTAACFAEMGNNVVCVGRKEDPIEDLNKGIIHIYEPGLEDLIKRNLKDGRIFFTDDLATGIKDCVIIFIAVGTPSQGDGKCDLTALFQVAEEIGRVMDDYRIIAIKSTVPVGTNEKVTHIIEQQLRTRGVNLEFDVVSNPEFLKEGDAVNDFMKPDRIIIGTNNGHTAAIMKQVYAPFARSRDKLMVMDPRSAEMTKYAANCLLATKISFINEIANICERVGADVNLVRKGIGADHRIGPYFIYPGVGFGGSCFPKDLSALIHMAEEHEFNPVLLKAVKTVNDRQKKIIGEKIIHYFKNRGGIKDKKIAIWGLSFKPNTDDIREAPSIEIISRLLLEGAEVKVFDPIATSQVKKVFGNQIQYAENAYAALKETSALVLVTEWNQFRHPDFERMAELMQEKVIFDGRNLYEPQELRARGFIYFGIGR</sequence>
<dbReference type="SUPFAM" id="SSF52413">
    <property type="entry name" value="UDP-glucose/GDP-mannose dehydrogenase C-terminal domain"/>
    <property type="match status" value="1"/>
</dbReference>
<dbReference type="InterPro" id="IPR017476">
    <property type="entry name" value="UDP-Glc/GDP-Man"/>
</dbReference>
<dbReference type="Pfam" id="PF00984">
    <property type="entry name" value="UDPG_MGDP_dh"/>
    <property type="match status" value="1"/>
</dbReference>
<dbReference type="Pfam" id="PF03721">
    <property type="entry name" value="UDPG_MGDP_dh_N"/>
    <property type="match status" value="1"/>
</dbReference>
<feature type="active site" description="Nucleophile" evidence="9">
    <location>
        <position position="266"/>
    </location>
</feature>
<comment type="caution">
    <text evidence="13">The sequence shown here is derived from an EMBL/GenBank/DDBJ whole genome shotgun (WGS) entry which is preliminary data.</text>
</comment>
<reference evidence="13" key="1">
    <citation type="journal article" date="2020" name="mSystems">
        <title>Genome- and Community-Level Interaction Insights into Carbon Utilization and Element Cycling Functions of Hydrothermarchaeota in Hydrothermal Sediment.</title>
        <authorList>
            <person name="Zhou Z."/>
            <person name="Liu Y."/>
            <person name="Xu W."/>
            <person name="Pan J."/>
            <person name="Luo Z.H."/>
            <person name="Li M."/>
        </authorList>
    </citation>
    <scope>NUCLEOTIDE SEQUENCE [LARGE SCALE GENOMIC DNA]</scope>
    <source>
        <strain evidence="13">HyVt-389</strain>
    </source>
</reference>
<feature type="binding site" evidence="10">
    <location>
        <begin position="155"/>
        <end position="158"/>
    </location>
    <ligand>
        <name>substrate</name>
    </ligand>
</feature>
<comment type="similarity">
    <text evidence="2 8">Belongs to the UDP-glucose/GDP-mannose dehydrogenase family.</text>
</comment>
<keyword evidence="6 8" id="KW-0520">NAD</keyword>
<dbReference type="GO" id="GO:0003979">
    <property type="term" value="F:UDP-glucose 6-dehydrogenase activity"/>
    <property type="evidence" value="ECO:0007669"/>
    <property type="project" value="UniProtKB-EC"/>
</dbReference>
<dbReference type="InterPro" id="IPR001732">
    <property type="entry name" value="UDP-Glc/GDP-Man_DH_N"/>
</dbReference>
<feature type="binding site" evidence="10">
    <location>
        <begin position="255"/>
        <end position="259"/>
    </location>
    <ligand>
        <name>substrate</name>
    </ligand>
</feature>
<dbReference type="InterPro" id="IPR036220">
    <property type="entry name" value="UDP-Glc/GDP-Man_DH_C_sf"/>
</dbReference>
<dbReference type="UniPathway" id="UPA00038">
    <property type="reaction ID" value="UER00491"/>
</dbReference>
<feature type="binding site" evidence="10">
    <location>
        <position position="329"/>
    </location>
    <ligand>
        <name>substrate</name>
    </ligand>
</feature>
<dbReference type="NCBIfam" id="TIGR03026">
    <property type="entry name" value="NDP-sugDHase"/>
    <property type="match status" value="1"/>
</dbReference>
<organism evidence="13">
    <name type="scientific">Desulfofervidus auxilii</name>
    <dbReference type="NCBI Taxonomy" id="1621989"/>
    <lineage>
        <taxon>Bacteria</taxon>
        <taxon>Pseudomonadati</taxon>
        <taxon>Thermodesulfobacteriota</taxon>
        <taxon>Candidatus Desulfofervidia</taxon>
        <taxon>Candidatus Desulfofervidales</taxon>
        <taxon>Candidatus Desulfofervidaceae</taxon>
        <taxon>Candidatus Desulfofervidus</taxon>
    </lineage>
</organism>
<evidence type="ECO:0000256" key="3">
    <source>
        <dbReference type="ARBA" id="ARBA00012954"/>
    </source>
</evidence>
<dbReference type="AlphaFoldDB" id="A0A7C2A899"/>
<dbReference type="GO" id="GO:0000271">
    <property type="term" value="P:polysaccharide biosynthetic process"/>
    <property type="evidence" value="ECO:0007669"/>
    <property type="project" value="InterPro"/>
</dbReference>
<evidence type="ECO:0000256" key="6">
    <source>
        <dbReference type="ARBA" id="ARBA00023027"/>
    </source>
</evidence>
<evidence type="ECO:0000256" key="11">
    <source>
        <dbReference type="PIRSR" id="PIRSR500134-3"/>
    </source>
</evidence>
<comment type="catalytic activity">
    <reaction evidence="7 8">
        <text>UDP-alpha-D-glucose + 2 NAD(+) + H2O = UDP-alpha-D-glucuronate + 2 NADH + 3 H(+)</text>
        <dbReference type="Rhea" id="RHEA:23596"/>
        <dbReference type="ChEBI" id="CHEBI:15377"/>
        <dbReference type="ChEBI" id="CHEBI:15378"/>
        <dbReference type="ChEBI" id="CHEBI:57540"/>
        <dbReference type="ChEBI" id="CHEBI:57945"/>
        <dbReference type="ChEBI" id="CHEBI:58052"/>
        <dbReference type="ChEBI" id="CHEBI:58885"/>
        <dbReference type="EC" id="1.1.1.22"/>
    </reaction>
</comment>
<protein>
    <recommendedName>
        <fullName evidence="4 8">UDP-glucose 6-dehydrogenase</fullName>
        <ecNumber evidence="3 8">1.1.1.22</ecNumber>
    </recommendedName>
</protein>
<dbReference type="Gene3D" id="3.40.50.720">
    <property type="entry name" value="NAD(P)-binding Rossmann-like Domain"/>
    <property type="match status" value="2"/>
</dbReference>
<dbReference type="PIRSF" id="PIRSF500134">
    <property type="entry name" value="UDPglc_DH_bac"/>
    <property type="match status" value="1"/>
</dbReference>
<dbReference type="InterPro" id="IPR008927">
    <property type="entry name" value="6-PGluconate_DH-like_C_sf"/>
</dbReference>
<dbReference type="Pfam" id="PF03720">
    <property type="entry name" value="UDPG_MGDP_dh_C"/>
    <property type="match status" value="1"/>
</dbReference>
<feature type="binding site" evidence="11">
    <location>
        <position position="158"/>
    </location>
    <ligand>
        <name>NAD(+)</name>
        <dbReference type="ChEBI" id="CHEBI:57540"/>
    </ligand>
</feature>
<evidence type="ECO:0000256" key="9">
    <source>
        <dbReference type="PIRSR" id="PIRSR500134-1"/>
    </source>
</evidence>
<dbReference type="GO" id="GO:0006065">
    <property type="term" value="P:UDP-glucuronate biosynthetic process"/>
    <property type="evidence" value="ECO:0007669"/>
    <property type="project" value="UniProtKB-UniPathway"/>
</dbReference>
<feature type="binding site" evidence="11">
    <location>
        <position position="336"/>
    </location>
    <ligand>
        <name>NAD(+)</name>
        <dbReference type="ChEBI" id="CHEBI:57540"/>
    </ligand>
</feature>
<feature type="binding site" evidence="10">
    <location>
        <position position="263"/>
    </location>
    <ligand>
        <name>substrate</name>
    </ligand>
</feature>
<evidence type="ECO:0000313" key="13">
    <source>
        <dbReference type="EMBL" id="HEC67795.1"/>
    </source>
</evidence>
<dbReference type="SUPFAM" id="SSF48179">
    <property type="entry name" value="6-phosphogluconate dehydrogenase C-terminal domain-like"/>
    <property type="match status" value="1"/>
</dbReference>
<proteinExistence type="inferred from homology"/>
<evidence type="ECO:0000256" key="1">
    <source>
        <dbReference type="ARBA" id="ARBA00004701"/>
    </source>
</evidence>
<dbReference type="Gene3D" id="1.20.5.100">
    <property type="entry name" value="Cytochrome c1, transmembrane anchor, C-terminal"/>
    <property type="match status" value="1"/>
</dbReference>
<dbReference type="EMBL" id="DRIH01000102">
    <property type="protein sequence ID" value="HEC67795.1"/>
    <property type="molecule type" value="Genomic_DNA"/>
</dbReference>
<dbReference type="PIRSF" id="PIRSF000124">
    <property type="entry name" value="UDPglc_GDPman_dh"/>
    <property type="match status" value="1"/>
</dbReference>
<dbReference type="PANTHER" id="PTHR43750">
    <property type="entry name" value="UDP-GLUCOSE 6-DEHYDROGENASE TUAD"/>
    <property type="match status" value="1"/>
</dbReference>
<feature type="domain" description="UDP-glucose/GDP-mannose dehydrogenase C-terminal" evidence="12">
    <location>
        <begin position="322"/>
        <end position="424"/>
    </location>
</feature>
<dbReference type="Proteomes" id="UP000885738">
    <property type="component" value="Unassembled WGS sequence"/>
</dbReference>
<gene>
    <name evidence="13" type="ORF">ENI35_03155</name>
</gene>
<feature type="binding site" evidence="11">
    <location>
        <position position="86"/>
    </location>
    <ligand>
        <name>NAD(+)</name>
        <dbReference type="ChEBI" id="CHEBI:57540"/>
    </ligand>
</feature>
<accession>A0A7C2A899</accession>
<dbReference type="InterPro" id="IPR014027">
    <property type="entry name" value="UDP-Glc/GDP-Man_DH_C"/>
</dbReference>
<dbReference type="GO" id="GO:0051287">
    <property type="term" value="F:NAD binding"/>
    <property type="evidence" value="ECO:0007669"/>
    <property type="project" value="InterPro"/>
</dbReference>
<feature type="binding site" evidence="11">
    <location>
        <position position="269"/>
    </location>
    <ligand>
        <name>NAD(+)</name>
        <dbReference type="ChEBI" id="CHEBI:57540"/>
    </ligand>
</feature>
<dbReference type="SUPFAM" id="SSF51735">
    <property type="entry name" value="NAD(P)-binding Rossmann-fold domains"/>
    <property type="match status" value="1"/>
</dbReference>
<dbReference type="InterPro" id="IPR014026">
    <property type="entry name" value="UDP-Glc/GDP-Man_DH_dimer"/>
</dbReference>
<evidence type="ECO:0000256" key="7">
    <source>
        <dbReference type="ARBA" id="ARBA00047473"/>
    </source>
</evidence>